<evidence type="ECO:0000256" key="1">
    <source>
        <dbReference type="SAM" id="MobiDB-lite"/>
    </source>
</evidence>
<evidence type="ECO:0000313" key="2">
    <source>
        <dbReference type="EMBL" id="MTF37986.1"/>
    </source>
</evidence>
<dbReference type="Proteomes" id="UP000437131">
    <property type="component" value="Unassembled WGS sequence"/>
</dbReference>
<feature type="compositionally biased region" description="Basic and acidic residues" evidence="1">
    <location>
        <begin position="108"/>
        <end position="120"/>
    </location>
</feature>
<dbReference type="AlphaFoldDB" id="A0A844GVB6"/>
<comment type="caution">
    <text evidence="2">The sequence shown here is derived from an EMBL/GenBank/DDBJ whole genome shotgun (WGS) entry which is preliminary data.</text>
</comment>
<proteinExistence type="predicted"/>
<feature type="region of interest" description="Disordered" evidence="1">
    <location>
        <begin position="104"/>
        <end position="125"/>
    </location>
</feature>
<feature type="region of interest" description="Disordered" evidence="1">
    <location>
        <begin position="177"/>
        <end position="204"/>
    </location>
</feature>
<dbReference type="EMBL" id="WMIA01000002">
    <property type="protein sequence ID" value="MTF37986.1"/>
    <property type="molecule type" value="Genomic_DNA"/>
</dbReference>
<sequence length="204" mass="23021">MKILTAHELTQQGISLADVQKSLTMTYLTKNFRRKSDLPKKFRDKALNLCAEIEGLGKESFVIETSYSYTVWEEEKVANVEVKNLNSASPVEANINIQSSQISALDNNKSKDNNRVDKSKSSSQENYSKTEYNIFQYSSKGDGFDHLKARKNQTASISLDTSEDLVKYRGVVVNQPPTEVVNTPQNKPSATPKRKPRTYRGVTY</sequence>
<organism evidence="2 3">
    <name type="scientific">Cyanobacterium aponinum 0216</name>
    <dbReference type="NCBI Taxonomy" id="2676140"/>
    <lineage>
        <taxon>Bacteria</taxon>
        <taxon>Bacillati</taxon>
        <taxon>Cyanobacteriota</taxon>
        <taxon>Cyanophyceae</taxon>
        <taxon>Oscillatoriophycideae</taxon>
        <taxon>Chroococcales</taxon>
        <taxon>Geminocystaceae</taxon>
        <taxon>Cyanobacterium</taxon>
    </lineage>
</organism>
<feature type="compositionally biased region" description="Polar residues" evidence="1">
    <location>
        <begin position="177"/>
        <end position="189"/>
    </location>
</feature>
<protein>
    <submittedName>
        <fullName evidence="2">Uncharacterized protein</fullName>
    </submittedName>
</protein>
<gene>
    <name evidence="2" type="ORF">GGC33_03490</name>
</gene>
<name>A0A844GVB6_9CHRO</name>
<reference evidence="2 3" key="1">
    <citation type="submission" date="2019-11" db="EMBL/GenBank/DDBJ databases">
        <title>Isolation of a new High Light Tolerant Cyanobacteria.</title>
        <authorList>
            <person name="Dobson Z."/>
            <person name="Vaughn N."/>
            <person name="Vaughn M."/>
            <person name="Fromme P."/>
            <person name="Mazor Y."/>
        </authorList>
    </citation>
    <scope>NUCLEOTIDE SEQUENCE [LARGE SCALE GENOMIC DNA]</scope>
    <source>
        <strain evidence="2 3">0216</strain>
    </source>
</reference>
<accession>A0A844GVB6</accession>
<dbReference type="RefSeq" id="WP_155082842.1">
    <property type="nucleotide sequence ID" value="NZ_WMIA01000002.1"/>
</dbReference>
<evidence type="ECO:0000313" key="3">
    <source>
        <dbReference type="Proteomes" id="UP000437131"/>
    </source>
</evidence>